<dbReference type="NCBIfam" id="TIGR00305">
    <property type="entry name" value="putative toxin-antitoxin system toxin component, PIN family"/>
    <property type="match status" value="1"/>
</dbReference>
<proteinExistence type="predicted"/>
<dbReference type="RefSeq" id="WP_345121092.1">
    <property type="nucleotide sequence ID" value="NZ_BAABDI010000003.1"/>
</dbReference>
<dbReference type="Proteomes" id="UP001501556">
    <property type="component" value="Unassembled WGS sequence"/>
</dbReference>
<evidence type="ECO:0000313" key="2">
    <source>
        <dbReference type="EMBL" id="GAA3963040.1"/>
    </source>
</evidence>
<feature type="domain" description="PIN" evidence="1">
    <location>
        <begin position="3"/>
        <end position="109"/>
    </location>
</feature>
<organism evidence="2 3">
    <name type="scientific">Hymenobacter antarcticus</name>
    <dbReference type="NCBI Taxonomy" id="486270"/>
    <lineage>
        <taxon>Bacteria</taxon>
        <taxon>Pseudomonadati</taxon>
        <taxon>Bacteroidota</taxon>
        <taxon>Cytophagia</taxon>
        <taxon>Cytophagales</taxon>
        <taxon>Hymenobacteraceae</taxon>
        <taxon>Hymenobacter</taxon>
    </lineage>
</organism>
<gene>
    <name evidence="2" type="ORF">GCM10022407_07190</name>
</gene>
<dbReference type="SUPFAM" id="SSF88723">
    <property type="entry name" value="PIN domain-like"/>
    <property type="match status" value="1"/>
</dbReference>
<dbReference type="InterPro" id="IPR029060">
    <property type="entry name" value="PIN-like_dom_sf"/>
</dbReference>
<sequence>MLRCVIDTNVLLVCVSDKSPLHWIYSSFRAGKFELCVTTDILAEYAEILERHMGPVTSQDTLDSLLSRRNLIAIEPSFRFNLLRDPDDNKFVDCAIAANAGCIVSHDRDFLPLKDIEFPKMTVVDTYAFRVLLFPSALIIP</sequence>
<accession>A0ABP7PBY1</accession>
<name>A0ABP7PBY1_9BACT</name>
<reference evidence="3" key="1">
    <citation type="journal article" date="2019" name="Int. J. Syst. Evol. Microbiol.">
        <title>The Global Catalogue of Microorganisms (GCM) 10K type strain sequencing project: providing services to taxonomists for standard genome sequencing and annotation.</title>
        <authorList>
            <consortium name="The Broad Institute Genomics Platform"/>
            <consortium name="The Broad Institute Genome Sequencing Center for Infectious Disease"/>
            <person name="Wu L."/>
            <person name="Ma J."/>
        </authorList>
    </citation>
    <scope>NUCLEOTIDE SEQUENCE [LARGE SCALE GENOMIC DNA]</scope>
    <source>
        <strain evidence="3">JCM 17217</strain>
    </source>
</reference>
<protein>
    <recommendedName>
        <fullName evidence="1">PIN domain-containing protein</fullName>
    </recommendedName>
</protein>
<dbReference type="Pfam" id="PF13470">
    <property type="entry name" value="PIN_3"/>
    <property type="match status" value="1"/>
</dbReference>
<dbReference type="PANTHER" id="PTHR34610:SF3">
    <property type="entry name" value="SSL7007 PROTEIN"/>
    <property type="match status" value="1"/>
</dbReference>
<dbReference type="InterPro" id="IPR002850">
    <property type="entry name" value="PIN_toxin-like"/>
</dbReference>
<dbReference type="InterPro" id="IPR002716">
    <property type="entry name" value="PIN_dom"/>
</dbReference>
<dbReference type="PANTHER" id="PTHR34610">
    <property type="entry name" value="SSL7007 PROTEIN"/>
    <property type="match status" value="1"/>
</dbReference>
<evidence type="ECO:0000313" key="3">
    <source>
        <dbReference type="Proteomes" id="UP001501556"/>
    </source>
</evidence>
<dbReference type="Gene3D" id="3.40.50.1010">
    <property type="entry name" value="5'-nuclease"/>
    <property type="match status" value="1"/>
</dbReference>
<evidence type="ECO:0000259" key="1">
    <source>
        <dbReference type="Pfam" id="PF13470"/>
    </source>
</evidence>
<keyword evidence="3" id="KW-1185">Reference proteome</keyword>
<comment type="caution">
    <text evidence="2">The sequence shown here is derived from an EMBL/GenBank/DDBJ whole genome shotgun (WGS) entry which is preliminary data.</text>
</comment>
<dbReference type="EMBL" id="BAABDI010000003">
    <property type="protein sequence ID" value="GAA3963040.1"/>
    <property type="molecule type" value="Genomic_DNA"/>
</dbReference>